<dbReference type="EMBL" id="MG205643">
    <property type="protein sequence ID" value="AUO31792.1"/>
    <property type="molecule type" value="Genomic_DNA"/>
</dbReference>
<dbReference type="GO" id="GO:0008289">
    <property type="term" value="F:lipid binding"/>
    <property type="evidence" value="ECO:0007669"/>
    <property type="project" value="UniProtKB-KW"/>
</dbReference>
<evidence type="ECO:0000256" key="3">
    <source>
        <dbReference type="ARBA" id="ARBA00001947"/>
    </source>
</evidence>
<evidence type="ECO:0000256" key="18">
    <source>
        <dbReference type="ARBA" id="ARBA00022842"/>
    </source>
</evidence>
<sequence>MSLVNKAQLQKMAYVKFRIQEDEYVAILNALEEYHNMSESSVVEKYLKLKDINNLTDNYLNTYKKSGRNKALKKFKEYLTMEVLELKNNSLTPVEKNLHFIWIGGQINDTAINYINQWKDVNSDYTVKVFYDSNAFLINTLKKTIVESATNNTLESFRENLNDPEFDYNKFYRKRMEIIYDKQKHFIDYYKSQIEENPEFIIDNIIKTYLSNEYSKDLEALNKYIEESLNKITANNGNDIRNLEKFADEDLVRLYNQELVERWNLAAASDILRISMLKEDGGVYLDVDMLPGIQPDLFKSINKPDSITNTSWEMIKLEAIMKYKEYIPGYTSKNFDMLDEEVQRSFESALSSKSDKSEIFLPLDDIKVSPLEVKIAFANNSVINQALISLKDSYCSDLVINQIKNRYKILNDNLNPSINEGTDFNTTMKIFSDKLASISNEDNMMFMIKITNYLKVGFAPDVRSTINLSGPGVYTGAYQDLLMFKDNSTNIHLLEPELRNFEFPKTKISQLTEQEITSLWSFNQARAKSQFEEYKKGYFEGALGEDDNLDFAQNTVLDKDYVSKKILSSMKTRNKEYIHYIVQLQGDKISYEASCNLFSKDPYSSILYQKNIEGSETAYYYSVADAEIKEIDKYRIPYQISNKRKIKLTFIGHGKSEFNTDTFANLDVDSLSSEIETILNLAKADISPKYIEINLLGCNMFSYSISAEETYPGKLLLKIKDRVSELMPSISQDSITVSANQYEVRINEEGKREILDHSGKWINKEESIIKDISSKEYISFNPKENKIIVKSKYLHELSTLLQEIRNNANSSDIDLEKKVMLTECEINVASNIDRQIVEGRIEEAKNLTSDSINYIKNEFKLIESISDSLYDLKHQNGLDDSHFISFEDISKTENGFRIRFINKETGNSIFIETEKEIFSEYAAHISKEISNIKDTIFDNVNGKLVKKVNLDAAHEVNTLNSAFFIQSLIEYNTTKESLSNLSVAMKVQVYAQLFSTGLNTITDASKVVELVSTALDETIDLLPTLSEGLPIIATIIDGVSLGAAIKELSETNDPLLRQEIEAKIGIMAVNLTAASTAIVTSALGIASGFSILLVPLAGISAGIPSLVNNELILQDKATKVIDYFKHISLAETEGAFTLLDDKIIMPQDDLVLSEIDFNNNSITLGKCEIWRAEGGSGHTLTDDIDHFFSSPSITYRKPWLSIYDVLNIKKEKIDFSKDLMVLPNAPNRVFGYEMGWTPGFRSLDNDGTKLLDRIRDHYEGQFYWRYFAFIADALITKLKPRYEDTNVRINLDGNTRSFIVPVITTEQIRKNLSYSFYGSGGSYSLSLSPYNMNIDLNLVENDTWVIDVDNVVKNITIESDEIQKGELIENILSKLNIEDNKIILNNHTINFYGDINESNRFISLTFSILEDINIIIEIDLVSKSYKILLSGNCMKLIENSSDIQQKIDHIGFNGEHQKYIPYSYIDNETKYNGFIDYSKKEGLFTAEFSNESIIRNIYMPDSNNLFIYSSKDLKDIRIINKGDVKLLIGNYFKDDMKVSLSFTIEDTNTIKLNGVYLDENGVAQILKFMNNAKSALNTSKSLMNFLESINIKNIFYNNLDPNIEFILDTNFIISGSNSIGQFELICDKDKNIQPYFIKFKIKETSYTLYVGNRQNLIVEPSYHLDDSGNISSTVINFSQKYLYGIDRYVNKVIIAPNLYTDEINITPVYKPNYICPEVIILDANYINEKINVNINDLSIRYVWDNDGSDLILIANSEEDNQPQVKIRFVNVFKSDTAADKLSFNFSDKQDVSVSKIISTFSLAAYSDGFFDYEFGLVSLDNDYFYINSFGNMVSGLIYINDSLYYFKPPKNNLITGFTTIDGNKYYFDPTKSGAASIGEITIDGKDYYFNKQGILQVGVINTSDGLKYFAPAGTLDENLEGESVNFIGKLNIDGKIYYFEDNYRAAVEWKLLDDETYYFNPKTGEALKGLHQIGDNKYYFDDNGIMQTGFITINDKVFYFNNDGVMQVGYIEVNGKYFYFGKNGERQLGVFNTPDGFKFFGPKDDDLGTEEGELTLYNGILNFNGKIYFFDISNTAVVGWSTLDDGSTYYFDDNTAEACIGLTVINDCKYYFDDNGIRQLGFITINDNIFYFSESGKIELGSQNINGNYFYIDESGLVLIGVFDTPDGYKYFAPLNTVNDNIYGQAVKYSGLVRVNEDVYYFGETYKIETGWIENETDKYYFDPETKKAYKGINVVDDIKYYFDENGIMRTGLISFENNNYYFNEDGKMQFGYLNIKDKMFYFGKDGKMQIGVFNTPDGFKYFAHQNTLDENFEGESINYTGWLDLDGKRYYFTDEYIAATGSLTIDGYNYYFDPDTAELVVSE</sequence>
<keyword evidence="12" id="KW-0479">Metal-binding</keyword>
<evidence type="ECO:0000256" key="12">
    <source>
        <dbReference type="ARBA" id="ARBA00022723"/>
    </source>
</evidence>
<dbReference type="InterPro" id="IPR024772">
    <property type="entry name" value="TcdA/TcdB_N"/>
</dbReference>
<evidence type="ECO:0000256" key="5">
    <source>
        <dbReference type="ARBA" id="ARBA00004613"/>
    </source>
</evidence>
<evidence type="ECO:0000256" key="22">
    <source>
        <dbReference type="ARBA" id="ARBA00023121"/>
    </source>
</evidence>
<evidence type="ECO:0000256" key="21">
    <source>
        <dbReference type="ARBA" id="ARBA00023046"/>
    </source>
</evidence>
<evidence type="ECO:0000256" key="8">
    <source>
        <dbReference type="ARBA" id="ARBA00022656"/>
    </source>
</evidence>
<name>A0A2I6SW82_PARSO</name>
<protein>
    <submittedName>
        <fullName evidence="32">Glycosylating toxin TcdB</fullName>
    </submittedName>
</protein>
<comment type="cofactor">
    <cofactor evidence="1">
        <name>Mn(2+)</name>
        <dbReference type="ChEBI" id="CHEBI:29035"/>
    </cofactor>
</comment>
<dbReference type="InterPro" id="IPR029044">
    <property type="entry name" value="Nucleotide-diphossugar_trans"/>
</dbReference>
<dbReference type="GO" id="GO:0008234">
    <property type="term" value="F:cysteine-type peptidase activity"/>
    <property type="evidence" value="ECO:0007669"/>
    <property type="project" value="UniProtKB-KW"/>
</dbReference>
<evidence type="ECO:0000259" key="31">
    <source>
        <dbReference type="PROSITE" id="PS51771"/>
    </source>
</evidence>
<dbReference type="Gene3D" id="1.20.58.1190">
    <property type="match status" value="1"/>
</dbReference>
<dbReference type="CDD" id="cd20502">
    <property type="entry name" value="C80_toxinA_B-like"/>
    <property type="match status" value="1"/>
</dbReference>
<keyword evidence="18" id="KW-0460">Magnesium</keyword>
<dbReference type="InterPro" id="IPR038383">
    <property type="entry name" value="CPD_dom_sf"/>
</dbReference>
<keyword evidence="21" id="KW-1039">Host endosome</keyword>
<keyword evidence="13" id="KW-0677">Repeat</keyword>
<evidence type="ECO:0000256" key="20">
    <source>
        <dbReference type="ARBA" id="ARBA00023026"/>
    </source>
</evidence>
<evidence type="ECO:0000256" key="13">
    <source>
        <dbReference type="ARBA" id="ARBA00022737"/>
    </source>
</evidence>
<keyword evidence="9" id="KW-0645">Protease</keyword>
<dbReference type="GO" id="GO:0005576">
    <property type="term" value="C:extracellular region"/>
    <property type="evidence" value="ECO:0007669"/>
    <property type="project" value="UniProtKB-SubCell"/>
</dbReference>
<keyword evidence="16" id="KW-0068">Autocatalytic cleavage</keyword>
<dbReference type="Gene3D" id="1.10.3730.30">
    <property type="match status" value="1"/>
</dbReference>
<evidence type="ECO:0000256" key="6">
    <source>
        <dbReference type="ARBA" id="ARBA00022511"/>
    </source>
</evidence>
<keyword evidence="8" id="KW-0800">Toxin</keyword>
<evidence type="ECO:0000256" key="7">
    <source>
        <dbReference type="ARBA" id="ARBA00022525"/>
    </source>
</evidence>
<evidence type="ECO:0000256" key="16">
    <source>
        <dbReference type="ARBA" id="ARBA00022813"/>
    </source>
</evidence>
<keyword evidence="22" id="KW-0446">Lipid-binding</keyword>
<dbReference type="Pfam" id="PF19127">
    <property type="entry name" value="Choline_bind_3"/>
    <property type="match status" value="2"/>
</dbReference>
<dbReference type="InterPro" id="IPR018337">
    <property type="entry name" value="Cell_wall/Cho-bd_repeat"/>
</dbReference>
<evidence type="ECO:0000256" key="11">
    <source>
        <dbReference type="ARBA" id="ARBA00022679"/>
    </source>
</evidence>
<evidence type="ECO:0000256" key="25">
    <source>
        <dbReference type="ARBA" id="ARBA00023211"/>
    </source>
</evidence>
<dbReference type="Gene3D" id="1.10.274.80">
    <property type="match status" value="1"/>
</dbReference>
<dbReference type="PROSITE" id="PS51170">
    <property type="entry name" value="CW"/>
    <property type="match status" value="3"/>
</dbReference>
<evidence type="ECO:0000313" key="32">
    <source>
        <dbReference type="EMBL" id="AUO31792.1"/>
    </source>
</evidence>
<keyword evidence="11" id="KW-0808">Transferase</keyword>
<gene>
    <name evidence="32" type="primary">tcdB</name>
</gene>
<evidence type="ECO:0000256" key="27">
    <source>
        <dbReference type="ARBA" id="ARBA00023586"/>
    </source>
</evidence>
<evidence type="ECO:0000256" key="1">
    <source>
        <dbReference type="ARBA" id="ARBA00001936"/>
    </source>
</evidence>
<evidence type="ECO:0000256" key="29">
    <source>
        <dbReference type="ARBA" id="ARBA00049101"/>
    </source>
</evidence>
<keyword evidence="14" id="KW-0378">Hydrolase</keyword>
<comment type="cofactor">
    <cofactor evidence="3">
        <name>Zn(2+)</name>
        <dbReference type="ChEBI" id="CHEBI:29105"/>
    </cofactor>
</comment>
<comment type="cofactor">
    <cofactor evidence="2">
        <name>Mg(2+)</name>
        <dbReference type="ChEBI" id="CHEBI:18420"/>
    </cofactor>
</comment>
<evidence type="ECO:0000256" key="28">
    <source>
        <dbReference type="ARBA" id="ARBA00023607"/>
    </source>
</evidence>
<dbReference type="GO" id="GO:0046872">
    <property type="term" value="F:metal ion binding"/>
    <property type="evidence" value="ECO:0007669"/>
    <property type="project" value="UniProtKB-KW"/>
</dbReference>
<dbReference type="Gene3D" id="3.40.50.11050">
    <property type="match status" value="1"/>
</dbReference>
<proteinExistence type="inferred from homology"/>
<dbReference type="InterPro" id="IPR024769">
    <property type="entry name" value="TcdA/TcdB_pore_forming"/>
</dbReference>
<dbReference type="GO" id="GO:0090729">
    <property type="term" value="F:toxin activity"/>
    <property type="evidence" value="ECO:0007669"/>
    <property type="project" value="UniProtKB-KW"/>
</dbReference>
<reference evidence="32" key="1">
    <citation type="submission" date="2017-10" db="EMBL/GenBank/DDBJ databases">
        <title>Conjugative transfer of the toxin plasmid of Clostridium sordellii.</title>
        <authorList>
            <person name="Vidor C.J."/>
            <person name="Awad M."/>
            <person name="Lyras D."/>
        </authorList>
    </citation>
    <scope>NUCLEOTIDE SEQUENCE</scope>
    <source>
        <strain evidence="32">S0804018</strain>
        <plasmid evidence="32">pCS1-5</plasmid>
    </source>
</reference>
<dbReference type="SUPFAM" id="SSF53448">
    <property type="entry name" value="Nucleotide-diphospho-sugar transferases"/>
    <property type="match status" value="1"/>
</dbReference>
<evidence type="ECO:0000256" key="10">
    <source>
        <dbReference type="ARBA" id="ARBA00022676"/>
    </source>
</evidence>
<dbReference type="PROSITE" id="PS51771">
    <property type="entry name" value="CGT_MARTX_CPD"/>
    <property type="match status" value="1"/>
</dbReference>
<dbReference type="SUPFAM" id="SSF69360">
    <property type="entry name" value="Cell wall binding repeat"/>
    <property type="match status" value="4"/>
</dbReference>
<dbReference type="GO" id="GO:0016757">
    <property type="term" value="F:glycosyltransferase activity"/>
    <property type="evidence" value="ECO:0007669"/>
    <property type="project" value="UniProtKB-KW"/>
</dbReference>
<dbReference type="GO" id="GO:0044164">
    <property type="term" value="C:host cell cytosol"/>
    <property type="evidence" value="ECO:0007669"/>
    <property type="project" value="UniProtKB-SubCell"/>
</dbReference>
<keyword evidence="7" id="KW-0964">Secreted</keyword>
<keyword evidence="24" id="KW-1035">Host cytoplasm</keyword>
<keyword evidence="6" id="KW-1032">Host cell membrane</keyword>
<dbReference type="Pfam" id="PF12920">
    <property type="entry name" value="TcdA_TcdB_pore"/>
    <property type="match status" value="1"/>
</dbReference>
<dbReference type="CDD" id="cd16840">
    <property type="entry name" value="toxin_MLD"/>
    <property type="match status" value="1"/>
</dbReference>
<feature type="repeat" description="Cell wall-binding" evidence="30">
    <location>
        <begin position="1967"/>
        <end position="1986"/>
    </location>
</feature>
<feature type="repeat" description="Cell wall-binding" evidence="30">
    <location>
        <begin position="2250"/>
        <end position="2269"/>
    </location>
</feature>
<evidence type="ECO:0000256" key="4">
    <source>
        <dbReference type="ARBA" id="ARBA00004501"/>
    </source>
</evidence>
<dbReference type="InterPro" id="IPR024770">
    <property type="entry name" value="TcdA/TcdB_cat"/>
</dbReference>
<evidence type="ECO:0000256" key="30">
    <source>
        <dbReference type="PROSITE-ProRule" id="PRU00591"/>
    </source>
</evidence>
<dbReference type="Gene3D" id="1.10.10.1780">
    <property type="match status" value="1"/>
</dbReference>
<dbReference type="RefSeq" id="WP_172692240.1">
    <property type="nucleotide sequence ID" value="NZ_MG205643.1"/>
</dbReference>
<organism evidence="32">
    <name type="scientific">Paraclostridium sordellii</name>
    <name type="common">Clostridium sordellii</name>
    <dbReference type="NCBI Taxonomy" id="1505"/>
    <lineage>
        <taxon>Bacteria</taxon>
        <taxon>Bacillati</taxon>
        <taxon>Bacillota</taxon>
        <taxon>Clostridia</taxon>
        <taxon>Peptostreptococcales</taxon>
        <taxon>Peptostreptococcaceae</taxon>
        <taxon>Paraclostridium</taxon>
    </lineage>
</organism>
<evidence type="ECO:0000256" key="9">
    <source>
        <dbReference type="ARBA" id="ARBA00022670"/>
    </source>
</evidence>
<dbReference type="GO" id="GO:0020002">
    <property type="term" value="C:host cell plasma membrane"/>
    <property type="evidence" value="ECO:0007669"/>
    <property type="project" value="UniProtKB-SubCell"/>
</dbReference>
<keyword evidence="19" id="KW-1043">Host membrane</keyword>
<evidence type="ECO:0000256" key="23">
    <source>
        <dbReference type="ARBA" id="ARBA00023136"/>
    </source>
</evidence>
<evidence type="ECO:0000256" key="2">
    <source>
        <dbReference type="ARBA" id="ARBA00001946"/>
    </source>
</evidence>
<keyword evidence="17" id="KW-0862">Zinc</keyword>
<dbReference type="Pfam" id="PF12919">
    <property type="entry name" value="TcdA_TcdB"/>
    <property type="match status" value="1"/>
</dbReference>
<evidence type="ECO:0000256" key="24">
    <source>
        <dbReference type="ARBA" id="ARBA00023200"/>
    </source>
</evidence>
<evidence type="ECO:0000256" key="19">
    <source>
        <dbReference type="ARBA" id="ARBA00022870"/>
    </source>
</evidence>
<keyword evidence="23" id="KW-0472">Membrane</keyword>
<keyword evidence="15" id="KW-0788">Thiol protease</keyword>
<dbReference type="GO" id="GO:0006508">
    <property type="term" value="P:proteolysis"/>
    <property type="evidence" value="ECO:0007669"/>
    <property type="project" value="UniProtKB-KW"/>
</dbReference>
<comment type="subcellular location">
    <subcellularLocation>
        <location evidence="4">Host cell membrane</location>
        <topology evidence="4">Peripheral membrane protein</topology>
        <orientation evidence="4">Cytoplasmic side</orientation>
    </subcellularLocation>
    <subcellularLocation>
        <location evidence="27">Host cytoplasm</location>
        <location evidence="27">Host cytosol</location>
    </subcellularLocation>
    <subcellularLocation>
        <location evidence="26">Host endosome membrane</location>
    </subcellularLocation>
    <subcellularLocation>
        <location evidence="5">Secreted</location>
    </subcellularLocation>
</comment>
<keyword evidence="25" id="KW-0464">Manganese</keyword>
<dbReference type="Pfam" id="PF01473">
    <property type="entry name" value="Choline_bind_1"/>
    <property type="match status" value="5"/>
</dbReference>
<dbReference type="InterPro" id="IPR020974">
    <property type="entry name" value="CPD_dom"/>
</dbReference>
<keyword evidence="32" id="KW-0614">Plasmid</keyword>
<evidence type="ECO:0000256" key="17">
    <source>
        <dbReference type="ARBA" id="ARBA00022833"/>
    </source>
</evidence>
<dbReference type="Gene3D" id="2.10.270.10">
    <property type="entry name" value="Cholin Binding"/>
    <property type="match status" value="6"/>
</dbReference>
<dbReference type="Pfam" id="PF12918">
    <property type="entry name" value="TcdB_N"/>
    <property type="match status" value="1"/>
</dbReference>
<keyword evidence="10" id="KW-0328">Glycosyltransferase</keyword>
<feature type="repeat" description="Cell wall-binding" evidence="30">
    <location>
        <begin position="1987"/>
        <end position="2006"/>
    </location>
</feature>
<geneLocation type="plasmid" evidence="32">
    <name>pCS1-5</name>
</geneLocation>
<feature type="domain" description="Peptidase C80" evidence="31">
    <location>
        <begin position="567"/>
        <end position="774"/>
    </location>
</feature>
<evidence type="ECO:0000256" key="15">
    <source>
        <dbReference type="ARBA" id="ARBA00022807"/>
    </source>
</evidence>
<evidence type="ECO:0000256" key="14">
    <source>
        <dbReference type="ARBA" id="ARBA00022801"/>
    </source>
</evidence>
<accession>A0A2I6SW82</accession>
<keyword evidence="20" id="KW-0843">Virulence</keyword>
<comment type="similarity">
    <text evidence="28">Belongs to the clostridial glucosylating toxin (LCGT) family.</text>
</comment>
<comment type="catalytic activity">
    <reaction evidence="29">
        <text>L-threonyl-[protein] + UDP-alpha-D-glucose = 3-O-(alpha-D-glucosyl)-L-threonyl-[protein] + UDP + H(+)</text>
        <dbReference type="Rhea" id="RHEA:64684"/>
        <dbReference type="Rhea" id="RHEA-COMP:11060"/>
        <dbReference type="Rhea" id="RHEA-COMP:16656"/>
        <dbReference type="ChEBI" id="CHEBI:15378"/>
        <dbReference type="ChEBI" id="CHEBI:30013"/>
        <dbReference type="ChEBI" id="CHEBI:58223"/>
        <dbReference type="ChEBI" id="CHEBI:58885"/>
        <dbReference type="ChEBI" id="CHEBI:156085"/>
    </reaction>
    <physiologicalReaction direction="left-to-right" evidence="29">
        <dbReference type="Rhea" id="RHEA:64685"/>
    </physiologicalReaction>
</comment>
<dbReference type="Pfam" id="PF11713">
    <property type="entry name" value="Peptidase_C80"/>
    <property type="match status" value="1"/>
</dbReference>
<evidence type="ECO:0000256" key="26">
    <source>
        <dbReference type="ARBA" id="ARBA00023585"/>
    </source>
</evidence>
<dbReference type="GO" id="GO:0044175">
    <property type="term" value="C:host cell endosome membrane"/>
    <property type="evidence" value="ECO:0007669"/>
    <property type="project" value="UniProtKB-SubCell"/>
</dbReference>